<organism evidence="2 3">
    <name type="scientific">Oryzias javanicus</name>
    <name type="common">Javanese ricefish</name>
    <name type="synonym">Aplocheilus javanicus</name>
    <dbReference type="NCBI Taxonomy" id="123683"/>
    <lineage>
        <taxon>Eukaryota</taxon>
        <taxon>Metazoa</taxon>
        <taxon>Chordata</taxon>
        <taxon>Craniata</taxon>
        <taxon>Vertebrata</taxon>
        <taxon>Euteleostomi</taxon>
        <taxon>Actinopterygii</taxon>
        <taxon>Neopterygii</taxon>
        <taxon>Teleostei</taxon>
        <taxon>Neoteleostei</taxon>
        <taxon>Acanthomorphata</taxon>
        <taxon>Ovalentaria</taxon>
        <taxon>Atherinomorphae</taxon>
        <taxon>Beloniformes</taxon>
        <taxon>Adrianichthyidae</taxon>
        <taxon>Oryziinae</taxon>
        <taxon>Oryzias</taxon>
    </lineage>
</organism>
<accession>A0A3S2TYC4</accession>
<evidence type="ECO:0000313" key="3">
    <source>
        <dbReference type="Proteomes" id="UP000283210"/>
    </source>
</evidence>
<dbReference type="AlphaFoldDB" id="A0A3S2TYC4"/>
<reference evidence="2 3" key="1">
    <citation type="submission" date="2018-11" db="EMBL/GenBank/DDBJ databases">
        <authorList>
            <person name="Lopez-Roques C."/>
            <person name="Donnadieu C."/>
            <person name="Bouchez O."/>
            <person name="Klopp C."/>
            <person name="Cabau C."/>
            <person name="Zahm M."/>
        </authorList>
    </citation>
    <scope>NUCLEOTIDE SEQUENCE [LARGE SCALE GENOMIC DNA]</scope>
    <source>
        <strain evidence="2">RS831</strain>
        <tissue evidence="2">Whole body</tissue>
    </source>
</reference>
<protein>
    <submittedName>
        <fullName evidence="2">Uncharacterized protein</fullName>
    </submittedName>
</protein>
<evidence type="ECO:0000256" key="1">
    <source>
        <dbReference type="SAM" id="MobiDB-lite"/>
    </source>
</evidence>
<feature type="region of interest" description="Disordered" evidence="1">
    <location>
        <begin position="48"/>
        <end position="74"/>
    </location>
</feature>
<evidence type="ECO:0000313" key="2">
    <source>
        <dbReference type="EMBL" id="RVE58422.1"/>
    </source>
</evidence>
<dbReference type="Proteomes" id="UP000283210">
    <property type="component" value="Chromosome 21"/>
</dbReference>
<gene>
    <name evidence="2" type="ORF">OJAV_G00208880</name>
</gene>
<sequence length="81" mass="9209">MAGRQAEEFPPRRSLVSASGKRREGGKRSIFTRRGYIRSHHQLERVTVGLTSSEQPRRLEAPVPQSEAGRRRTTSFYLIGN</sequence>
<name>A0A3S2TYC4_ORYJA</name>
<proteinExistence type="predicted"/>
<feature type="compositionally biased region" description="Basic and acidic residues" evidence="1">
    <location>
        <begin position="1"/>
        <end position="11"/>
    </location>
</feature>
<keyword evidence="3" id="KW-1185">Reference proteome</keyword>
<dbReference type="EMBL" id="CM012457">
    <property type="protein sequence ID" value="RVE58422.1"/>
    <property type="molecule type" value="Genomic_DNA"/>
</dbReference>
<reference evidence="2 3" key="2">
    <citation type="submission" date="2019-01" db="EMBL/GenBank/DDBJ databases">
        <title>A chromosome length genome reference of the Java medaka (oryzias javanicus).</title>
        <authorList>
            <person name="Herpin A."/>
            <person name="Takehana Y."/>
            <person name="Naruse K."/>
            <person name="Ansai S."/>
            <person name="Kawaguchi M."/>
        </authorList>
    </citation>
    <scope>NUCLEOTIDE SEQUENCE [LARGE SCALE GENOMIC DNA]</scope>
    <source>
        <strain evidence="2">RS831</strain>
        <tissue evidence="2">Whole body</tissue>
    </source>
</reference>
<feature type="region of interest" description="Disordered" evidence="1">
    <location>
        <begin position="1"/>
        <end position="31"/>
    </location>
</feature>